<dbReference type="EMBL" id="WIGM01000789">
    <property type="protein sequence ID" value="KAF6812386.1"/>
    <property type="molecule type" value="Genomic_DNA"/>
</dbReference>
<dbReference type="Proteomes" id="UP000639643">
    <property type="component" value="Unassembled WGS sequence"/>
</dbReference>
<comment type="caution">
    <text evidence="2">The sequence shown here is derived from an EMBL/GenBank/DDBJ whole genome shotgun (WGS) entry which is preliminary data.</text>
</comment>
<dbReference type="Gene3D" id="3.40.50.300">
    <property type="entry name" value="P-loop containing nucleotide triphosphate hydrolases"/>
    <property type="match status" value="2"/>
</dbReference>
<dbReference type="AlphaFoldDB" id="A0A8H6MY03"/>
<evidence type="ECO:0000313" key="3">
    <source>
        <dbReference type="Proteomes" id="UP000639643"/>
    </source>
</evidence>
<evidence type="ECO:0000313" key="2">
    <source>
        <dbReference type="EMBL" id="KAF6812386.1"/>
    </source>
</evidence>
<dbReference type="InterPro" id="IPR001650">
    <property type="entry name" value="Helicase_C-like"/>
</dbReference>
<protein>
    <recommendedName>
        <fullName evidence="1">Helicase C-terminal domain-containing protein</fullName>
    </recommendedName>
</protein>
<feature type="domain" description="Helicase C-terminal" evidence="1">
    <location>
        <begin position="745"/>
        <end position="854"/>
    </location>
</feature>
<dbReference type="OrthoDB" id="4811426at2759"/>
<accession>A0A8H6MY03</accession>
<dbReference type="InterPro" id="IPR027417">
    <property type="entry name" value="P-loop_NTPase"/>
</dbReference>
<reference evidence="2" key="1">
    <citation type="journal article" date="2020" name="Phytopathology">
        <title>Genome Sequence Resources of Colletotrichum truncatum, C. plurivorum, C. musicola, and C. sojae: Four Species Pathogenic to Soybean (Glycine max).</title>
        <authorList>
            <person name="Rogerio F."/>
            <person name="Boufleur T.R."/>
            <person name="Ciampi-Guillardi M."/>
            <person name="Sukno S.A."/>
            <person name="Thon M.R."/>
            <person name="Massola Junior N.S."/>
            <person name="Baroncelli R."/>
        </authorList>
    </citation>
    <scope>NUCLEOTIDE SEQUENCE</scope>
    <source>
        <strain evidence="2">LFN0074</strain>
    </source>
</reference>
<gene>
    <name evidence="2" type="ORF">CMUS01_13067</name>
</gene>
<sequence length="941" mass="105036">MPYPNWPNSLVTLFIRASVHKTRDQISTALPDHQIHVLKLTPDELYWEVASPPQFIPCLKDEFECHENLSYLPPASDEDIRTFGEHQAVLRLLPLAIDRILGGGGDTLASYFRYFKDEDSVEDNIGSLLAALQTKDAWERWMEALDYFGMVKENTGTSIQLQNCKKLPGTNVALRPVQLYDIYDILVDSAEPSGPNGKLCAHDMGVGKPYIFQGLVAVRRLGELSYRHYQKYEGLHTHTRDGRCGLDDSRPFGVQCYCEENGLTRKIIDKFDAGATLLVVPAAVVNESAEKAKGYFKPTLRLPRPLSEPEENKERWTFITVVDFANDPNNSALRYAKAEMGFVNSQLPAGTPARKYQLSAVAAGTIGRKLLKEGGGGYSFAPMETDNNNLGSPYVIVSSSRIANNWDNQKQWTELYAVPVAGKTEQADFDVRGLYYFGTLVVDEAHEVKGIDTNFGRRIADMVERQVSAPLQLYNSGTPIRSSIRDLHLPMQGLGFQKDTGEDNPYITALVDLDADYRSFLKLSKDAARQGKSGPSSIGPSTHTKIHTAWKEFCDNCVQRLGGVIMRRHEDSNFFGNAIAPPVPATVKVTECPIRREVRTALDTFATTVKSRVKKQLDRVSAAPAVVKLGNSNDIAKLDMATHFPGLAVAWNDARADSDPRAVARLNWAAISKKLPSRAMEQNINRPMRLCKRGLMPDDLYAKLDTIISHSSRASALFDICRAARADSSPYPMSHEPWSEFVGPKNVLVFCKRPAVAHLVQMWFEKNVPVKEIESGFVHSKLNSDQRSEMVNWFRDFKDENGRPKSNTKVIITTYELLGMGLNGLTCANYVLHFGMSNRTPIEAQASRRVRRQGQPLLVHEEHLRSSDEIADKCVEAIRHDRAGLVGEEGKKQLAHSIVHEAEGGGREVRRQGYATLHRCLQESVDGTGQGTNWMDLTDWA</sequence>
<dbReference type="Pfam" id="PF00271">
    <property type="entry name" value="Helicase_C"/>
    <property type="match status" value="1"/>
</dbReference>
<keyword evidence="3" id="KW-1185">Reference proteome</keyword>
<evidence type="ECO:0000259" key="1">
    <source>
        <dbReference type="Pfam" id="PF00271"/>
    </source>
</evidence>
<name>A0A8H6MY03_9PEZI</name>
<proteinExistence type="predicted"/>
<dbReference type="SUPFAM" id="SSF52540">
    <property type="entry name" value="P-loop containing nucleoside triphosphate hydrolases"/>
    <property type="match status" value="2"/>
</dbReference>
<organism evidence="2 3">
    <name type="scientific">Colletotrichum musicola</name>
    <dbReference type="NCBI Taxonomy" id="2175873"/>
    <lineage>
        <taxon>Eukaryota</taxon>
        <taxon>Fungi</taxon>
        <taxon>Dikarya</taxon>
        <taxon>Ascomycota</taxon>
        <taxon>Pezizomycotina</taxon>
        <taxon>Sordariomycetes</taxon>
        <taxon>Hypocreomycetidae</taxon>
        <taxon>Glomerellales</taxon>
        <taxon>Glomerellaceae</taxon>
        <taxon>Colletotrichum</taxon>
        <taxon>Colletotrichum orchidearum species complex</taxon>
    </lineage>
</organism>